<accession>A0AAE0L3K7</accession>
<dbReference type="InterPro" id="IPR032675">
    <property type="entry name" value="LRR_dom_sf"/>
</dbReference>
<evidence type="ECO:0000256" key="2">
    <source>
        <dbReference type="ARBA" id="ARBA00004430"/>
    </source>
</evidence>
<dbReference type="SMART" id="SM00369">
    <property type="entry name" value="LRR_TYP"/>
    <property type="match status" value="4"/>
</dbReference>
<evidence type="ECO:0000256" key="1">
    <source>
        <dbReference type="ARBA" id="ARBA00004196"/>
    </source>
</evidence>
<dbReference type="GO" id="GO:0005930">
    <property type="term" value="C:axoneme"/>
    <property type="evidence" value="ECO:0007669"/>
    <property type="project" value="UniProtKB-SubCell"/>
</dbReference>
<feature type="signal peptide" evidence="5">
    <location>
        <begin position="1"/>
        <end position="28"/>
    </location>
</feature>
<dbReference type="PANTHER" id="PTHR48059:SF30">
    <property type="entry name" value="OS06G0587000 PROTEIN"/>
    <property type="match status" value="1"/>
</dbReference>
<evidence type="ECO:0000313" key="7">
    <source>
        <dbReference type="Proteomes" id="UP001190700"/>
    </source>
</evidence>
<dbReference type="InterPro" id="IPR003591">
    <property type="entry name" value="Leu-rich_rpt_typical-subtyp"/>
</dbReference>
<comment type="subcellular location">
    <subcellularLocation>
        <location evidence="1">Cell envelope</location>
    </subcellularLocation>
    <subcellularLocation>
        <location evidence="2">Cytoplasm</location>
        <location evidence="2">Cytoskeleton</location>
        <location evidence="2">Cilium axoneme</location>
    </subcellularLocation>
</comment>
<dbReference type="PANTHER" id="PTHR48059">
    <property type="entry name" value="POLYGALACTURONASE INHIBITOR 1"/>
    <property type="match status" value="1"/>
</dbReference>
<dbReference type="InterPro" id="IPR051848">
    <property type="entry name" value="PGIP"/>
</dbReference>
<evidence type="ECO:0000313" key="6">
    <source>
        <dbReference type="EMBL" id="KAK3270886.1"/>
    </source>
</evidence>
<dbReference type="Proteomes" id="UP001190700">
    <property type="component" value="Unassembled WGS sequence"/>
</dbReference>
<organism evidence="6 7">
    <name type="scientific">Cymbomonas tetramitiformis</name>
    <dbReference type="NCBI Taxonomy" id="36881"/>
    <lineage>
        <taxon>Eukaryota</taxon>
        <taxon>Viridiplantae</taxon>
        <taxon>Chlorophyta</taxon>
        <taxon>Pyramimonadophyceae</taxon>
        <taxon>Pyramimonadales</taxon>
        <taxon>Pyramimonadaceae</taxon>
        <taxon>Cymbomonas</taxon>
    </lineage>
</organism>
<dbReference type="InterPro" id="IPR001611">
    <property type="entry name" value="Leu-rich_rpt"/>
</dbReference>
<dbReference type="SUPFAM" id="SSF52058">
    <property type="entry name" value="L domain-like"/>
    <property type="match status" value="1"/>
</dbReference>
<dbReference type="Gene3D" id="3.80.10.10">
    <property type="entry name" value="Ribonuclease Inhibitor"/>
    <property type="match status" value="3"/>
</dbReference>
<dbReference type="Pfam" id="PF13855">
    <property type="entry name" value="LRR_8"/>
    <property type="match status" value="2"/>
</dbReference>
<protein>
    <recommendedName>
        <fullName evidence="8">Leucine-rich repeat-containing N-terminal plant-type domain-containing protein</fullName>
    </recommendedName>
</protein>
<evidence type="ECO:0000256" key="3">
    <source>
        <dbReference type="ARBA" id="ARBA00022614"/>
    </source>
</evidence>
<sequence>MSTSAPTLTEVACLSVLCAILTACPVSAYNLHTDASALLTLQPLDRRGVLANWSLQTKDYPCDWNFITCAAFGRRPIDRRVTDIRLTHSGLRGPLPWQLSQMDKLMNVDISSQPGPDTHPGEISGSIPEQFAKWRQLRTLNLAGNNLTGTIPPLLLTAPKQLLLIIFNHNQFSGPLPPLEQAVHLQNILLTDNNFSGSIPNAIASLTGLKELMVSRNRLTGTIPESLVACTDITGLQLDGNSFTGKIPPNITKLLQLQTLNLGNNKLTSTIPPGLRGLPRLQTLMLDHNHLQGRIGSFLGAPRLENVLTPLPLPLPLSGSAAPGECADLPSPDGVPESPAAILCVLMHFSLAIANSTHPLTAAAALCGCPAHRHSLMPALLRGLFRCAAHGRLCGGEGVIGGGTQRAMESCPEH</sequence>
<evidence type="ECO:0000256" key="4">
    <source>
        <dbReference type="ARBA" id="ARBA00022737"/>
    </source>
</evidence>
<keyword evidence="7" id="KW-1185">Reference proteome</keyword>
<gene>
    <name evidence="6" type="ORF">CYMTET_20736</name>
</gene>
<dbReference type="FunFam" id="3.80.10.10:FF:000041">
    <property type="entry name" value="LRR receptor-like serine/threonine-protein kinase ERECTA"/>
    <property type="match status" value="1"/>
</dbReference>
<dbReference type="EMBL" id="LGRX02010155">
    <property type="protein sequence ID" value="KAK3270886.1"/>
    <property type="molecule type" value="Genomic_DNA"/>
</dbReference>
<keyword evidence="5" id="KW-0732">Signal</keyword>
<proteinExistence type="predicted"/>
<comment type="caution">
    <text evidence="6">The sequence shown here is derived from an EMBL/GenBank/DDBJ whole genome shotgun (WGS) entry which is preliminary data.</text>
</comment>
<feature type="chain" id="PRO_5042114648" description="Leucine-rich repeat-containing N-terminal plant-type domain-containing protein" evidence="5">
    <location>
        <begin position="29"/>
        <end position="414"/>
    </location>
</feature>
<evidence type="ECO:0008006" key="8">
    <source>
        <dbReference type="Google" id="ProtNLM"/>
    </source>
</evidence>
<keyword evidence="4" id="KW-0677">Repeat</keyword>
<dbReference type="Pfam" id="PF00560">
    <property type="entry name" value="LRR_1"/>
    <property type="match status" value="1"/>
</dbReference>
<keyword evidence="3" id="KW-0433">Leucine-rich repeat</keyword>
<dbReference type="PROSITE" id="PS51450">
    <property type="entry name" value="LRR"/>
    <property type="match status" value="2"/>
</dbReference>
<dbReference type="AlphaFoldDB" id="A0AAE0L3K7"/>
<reference evidence="6 7" key="1">
    <citation type="journal article" date="2015" name="Genome Biol. Evol.">
        <title>Comparative Genomics of a Bacterivorous Green Alga Reveals Evolutionary Causalities and Consequences of Phago-Mixotrophic Mode of Nutrition.</title>
        <authorList>
            <person name="Burns J.A."/>
            <person name="Paasch A."/>
            <person name="Narechania A."/>
            <person name="Kim E."/>
        </authorList>
    </citation>
    <scope>NUCLEOTIDE SEQUENCE [LARGE SCALE GENOMIC DNA]</scope>
    <source>
        <strain evidence="6 7">PLY_AMNH</strain>
    </source>
</reference>
<name>A0AAE0L3K7_9CHLO</name>
<evidence type="ECO:0000256" key="5">
    <source>
        <dbReference type="SAM" id="SignalP"/>
    </source>
</evidence>